<evidence type="ECO:0000256" key="1">
    <source>
        <dbReference type="ARBA" id="ARBA00022527"/>
    </source>
</evidence>
<feature type="domain" description="Protein kinase" evidence="6">
    <location>
        <begin position="21"/>
        <end position="310"/>
    </location>
</feature>
<dbReference type="SUPFAM" id="SSF56112">
    <property type="entry name" value="Protein kinase-like (PK-like)"/>
    <property type="match status" value="1"/>
</dbReference>
<dbReference type="RefSeq" id="XP_069224995.1">
    <property type="nucleotide sequence ID" value="XM_069378004.1"/>
</dbReference>
<dbReference type="FunFam" id="1.10.510.10:FF:000624">
    <property type="entry name" value="Mitogen-activated protein kinase"/>
    <property type="match status" value="1"/>
</dbReference>
<dbReference type="GeneID" id="96010842"/>
<dbReference type="GO" id="GO:0004674">
    <property type="term" value="F:protein serine/threonine kinase activity"/>
    <property type="evidence" value="ECO:0007669"/>
    <property type="project" value="UniProtKB-KW"/>
</dbReference>
<evidence type="ECO:0000256" key="4">
    <source>
        <dbReference type="ARBA" id="ARBA00022777"/>
    </source>
</evidence>
<keyword evidence="8" id="KW-1185">Reference proteome</keyword>
<evidence type="ECO:0000313" key="8">
    <source>
        <dbReference type="Proteomes" id="UP000803884"/>
    </source>
</evidence>
<dbReference type="GO" id="GO:0005524">
    <property type="term" value="F:ATP binding"/>
    <property type="evidence" value="ECO:0007669"/>
    <property type="project" value="UniProtKB-KW"/>
</dbReference>
<proteinExistence type="predicted"/>
<accession>A0AB34KDQ8</accession>
<dbReference type="PANTHER" id="PTHR24055">
    <property type="entry name" value="MITOGEN-ACTIVATED PROTEIN KINASE"/>
    <property type="match status" value="1"/>
</dbReference>
<evidence type="ECO:0000259" key="6">
    <source>
        <dbReference type="PROSITE" id="PS50011"/>
    </source>
</evidence>
<keyword evidence="3" id="KW-0547">Nucleotide-binding</keyword>
<dbReference type="AlphaFoldDB" id="A0AB34KDQ8"/>
<keyword evidence="5" id="KW-0067">ATP-binding</keyword>
<dbReference type="Proteomes" id="UP000803884">
    <property type="component" value="Unassembled WGS sequence"/>
</dbReference>
<dbReference type="InterPro" id="IPR011009">
    <property type="entry name" value="Kinase-like_dom_sf"/>
</dbReference>
<keyword evidence="2" id="KW-0808">Transferase</keyword>
<dbReference type="Pfam" id="PF00069">
    <property type="entry name" value="Pkinase"/>
    <property type="match status" value="1"/>
</dbReference>
<evidence type="ECO:0000256" key="5">
    <source>
        <dbReference type="ARBA" id="ARBA00022840"/>
    </source>
</evidence>
<sequence length="360" mass="40632">MPRGECESWSSNSGFHPGAEYDLCDRLAEGVYHTVFAASHKESQQQVAILRSLPFEHLECGLRVLCVIKLLRHFHHENIIPVLDVPRPRNSESCQEVYIVQELMETDMQSLIMDGNQELSDDHCQYFLYQILRALKAIHSAGIVHCNLNPSNLLINTNCDLKVSGFGAARPSTNSDVAKGTSTGPVGSLCYRAPDIMLPPERYTTAVDMWAVGCIFAEMLGRKRLFSGTRHEEQLGQIFDVIGTPYSKDFHKLDKSAQRHIQRLPLKSKTSWKGLFPRASDQALDILDRLLSFNPDERISVGMALEHPYLGVYHDSADEPEAHRIPRDYLNFGEPICLSIDKVRKLIVQEIEKCTTSPRS</sequence>
<name>A0AB34KDQ8_9PEZI</name>
<dbReference type="InterPro" id="IPR000719">
    <property type="entry name" value="Prot_kinase_dom"/>
</dbReference>
<comment type="caution">
    <text evidence="7">The sequence shown here is derived from an EMBL/GenBank/DDBJ whole genome shotgun (WGS) entry which is preliminary data.</text>
</comment>
<keyword evidence="1" id="KW-0723">Serine/threonine-protein kinase</keyword>
<keyword evidence="4" id="KW-0418">Kinase</keyword>
<dbReference type="Gene3D" id="3.30.200.20">
    <property type="entry name" value="Phosphorylase Kinase, domain 1"/>
    <property type="match status" value="1"/>
</dbReference>
<dbReference type="PROSITE" id="PS50011">
    <property type="entry name" value="PROTEIN_KINASE_DOM"/>
    <property type="match status" value="1"/>
</dbReference>
<dbReference type="InterPro" id="IPR050117">
    <property type="entry name" value="MAPK"/>
</dbReference>
<organism evidence="7 8">
    <name type="scientific">Cladosporium halotolerans</name>
    <dbReference type="NCBI Taxonomy" id="1052096"/>
    <lineage>
        <taxon>Eukaryota</taxon>
        <taxon>Fungi</taxon>
        <taxon>Dikarya</taxon>
        <taxon>Ascomycota</taxon>
        <taxon>Pezizomycotina</taxon>
        <taxon>Dothideomycetes</taxon>
        <taxon>Dothideomycetidae</taxon>
        <taxon>Cladosporiales</taxon>
        <taxon>Cladosporiaceae</taxon>
        <taxon>Cladosporium</taxon>
    </lineage>
</organism>
<reference evidence="7 8" key="1">
    <citation type="journal article" date="2020" name="Microbiol. Resour. Announc.">
        <title>Draft Genome Sequence of a Cladosporium Species Isolated from the Mesophotic Ascidian Didemnum maculosum.</title>
        <authorList>
            <person name="Gioti A."/>
            <person name="Siaperas R."/>
            <person name="Nikolaivits E."/>
            <person name="Le Goff G."/>
            <person name="Ouazzani J."/>
            <person name="Kotoulas G."/>
            <person name="Topakas E."/>
        </authorList>
    </citation>
    <scope>NUCLEOTIDE SEQUENCE [LARGE SCALE GENOMIC DNA]</scope>
    <source>
        <strain evidence="7 8">TM138-S3</strain>
    </source>
</reference>
<evidence type="ECO:0000256" key="2">
    <source>
        <dbReference type="ARBA" id="ARBA00022679"/>
    </source>
</evidence>
<dbReference type="EMBL" id="JAAQHG020000108">
    <property type="protein sequence ID" value="KAL1581887.1"/>
    <property type="molecule type" value="Genomic_DNA"/>
</dbReference>
<dbReference type="Gene3D" id="1.10.510.10">
    <property type="entry name" value="Transferase(Phosphotransferase) domain 1"/>
    <property type="match status" value="1"/>
</dbReference>
<evidence type="ECO:0000313" key="7">
    <source>
        <dbReference type="EMBL" id="KAL1581887.1"/>
    </source>
</evidence>
<evidence type="ECO:0000256" key="3">
    <source>
        <dbReference type="ARBA" id="ARBA00022741"/>
    </source>
</evidence>
<protein>
    <recommendedName>
        <fullName evidence="6">Protein kinase domain-containing protein</fullName>
    </recommendedName>
</protein>
<gene>
    <name evidence="7" type="ORF">WHR41_09401</name>
</gene>